<dbReference type="SUPFAM" id="SSF51556">
    <property type="entry name" value="Metallo-dependent hydrolases"/>
    <property type="match status" value="1"/>
</dbReference>
<organism evidence="2 3">
    <name type="scientific">Microbacterium bandirmense</name>
    <dbReference type="NCBI Taxonomy" id="3122050"/>
    <lineage>
        <taxon>Bacteria</taxon>
        <taxon>Bacillati</taxon>
        <taxon>Actinomycetota</taxon>
        <taxon>Actinomycetes</taxon>
        <taxon>Micrococcales</taxon>
        <taxon>Microbacteriaceae</taxon>
        <taxon>Microbacterium</taxon>
    </lineage>
</organism>
<feature type="compositionally biased region" description="Low complexity" evidence="1">
    <location>
        <begin position="106"/>
        <end position="121"/>
    </location>
</feature>
<accession>A0ABU8LBH1</accession>
<keyword evidence="2" id="KW-0378">Hydrolase</keyword>
<dbReference type="Gene3D" id="3.20.20.140">
    <property type="entry name" value="Metal-dependent hydrolases"/>
    <property type="match status" value="1"/>
</dbReference>
<reference evidence="2 3" key="1">
    <citation type="submission" date="2024-02" db="EMBL/GenBank/DDBJ databases">
        <authorList>
            <person name="Saticioglu I.B."/>
        </authorList>
    </citation>
    <scope>NUCLEOTIDE SEQUENCE [LARGE SCALE GENOMIC DNA]</scope>
    <source>
        <strain evidence="2 3">Mu-80</strain>
    </source>
</reference>
<keyword evidence="3" id="KW-1185">Reference proteome</keyword>
<dbReference type="InterPro" id="IPR051781">
    <property type="entry name" value="Metallo-dep_Hydrolase"/>
</dbReference>
<protein>
    <submittedName>
        <fullName evidence="2">Hydrolase</fullName>
    </submittedName>
</protein>
<sequence>MTDRPETGHAPVHAARYFDGAQVRVGTVVAGADGIRLLPTRAPDGSPHLDGLVTGLFTDHHVHLQLVDHTLLAGSRLGAVADLGAELGWISDLAAGAAVQNSGKNPATHPTTPETAPEPAVSPESWTQISYAGPFLTAVGGYPSDRDWAPAGAVRQLADPDDAARAVDDLTASGVSFLKVVGNSDAGPVLDDELMRALARLAAEHRVPLVAHAEGPGQAQRVARLGATRLAHAPFSEHLTDDEIAEQAATVSWISTMAIHEGEALEVVTDNVRRFFAAGGELVYGSDMGNGPTPVDLRGAEIDALRTAGIDGLDLLTALAPADPLLSAAPLLLLPDDDPNRSRLLTTADLEY</sequence>
<dbReference type="RefSeq" id="WP_337332316.1">
    <property type="nucleotide sequence ID" value="NZ_JBBDGM010000007.1"/>
</dbReference>
<name>A0ABU8LBH1_9MICO</name>
<dbReference type="Proteomes" id="UP001371224">
    <property type="component" value="Unassembled WGS sequence"/>
</dbReference>
<dbReference type="InterPro" id="IPR032466">
    <property type="entry name" value="Metal_Hydrolase"/>
</dbReference>
<proteinExistence type="predicted"/>
<dbReference type="EMBL" id="JBBDGM010000007">
    <property type="protein sequence ID" value="MEJ1088659.1"/>
    <property type="molecule type" value="Genomic_DNA"/>
</dbReference>
<comment type="caution">
    <text evidence="2">The sequence shown here is derived from an EMBL/GenBank/DDBJ whole genome shotgun (WGS) entry which is preliminary data.</text>
</comment>
<evidence type="ECO:0000313" key="3">
    <source>
        <dbReference type="Proteomes" id="UP001371224"/>
    </source>
</evidence>
<gene>
    <name evidence="2" type="ORF">WDU99_10050</name>
</gene>
<dbReference type="PANTHER" id="PTHR43135:SF3">
    <property type="entry name" value="ALPHA-D-RIBOSE 1-METHYLPHOSPHONATE 5-TRIPHOSPHATE DIPHOSPHATASE"/>
    <property type="match status" value="1"/>
</dbReference>
<evidence type="ECO:0000256" key="1">
    <source>
        <dbReference type="SAM" id="MobiDB-lite"/>
    </source>
</evidence>
<dbReference type="PANTHER" id="PTHR43135">
    <property type="entry name" value="ALPHA-D-RIBOSE 1-METHYLPHOSPHONATE 5-TRIPHOSPHATE DIPHOSPHATASE"/>
    <property type="match status" value="1"/>
</dbReference>
<evidence type="ECO:0000313" key="2">
    <source>
        <dbReference type="EMBL" id="MEJ1088659.1"/>
    </source>
</evidence>
<feature type="region of interest" description="Disordered" evidence="1">
    <location>
        <begin position="101"/>
        <end position="121"/>
    </location>
</feature>
<dbReference type="GO" id="GO:0016787">
    <property type="term" value="F:hydrolase activity"/>
    <property type="evidence" value="ECO:0007669"/>
    <property type="project" value="UniProtKB-KW"/>
</dbReference>